<gene>
    <name evidence="1" type="ORF">H3N35_11355</name>
</gene>
<dbReference type="RefSeq" id="WP_274054430.1">
    <property type="nucleotide sequence ID" value="NZ_CP059693.1"/>
</dbReference>
<dbReference type="Gene3D" id="3.40.50.1100">
    <property type="match status" value="1"/>
</dbReference>
<evidence type="ECO:0000313" key="1">
    <source>
        <dbReference type="EMBL" id="WDE13974.1"/>
    </source>
</evidence>
<name>A0ABY7VL59_9GAMM</name>
<dbReference type="InterPro" id="IPR036052">
    <property type="entry name" value="TrpB-like_PALP_sf"/>
</dbReference>
<protein>
    <submittedName>
        <fullName evidence="1">Pyridoxal-phosphate dependent enzyme</fullName>
    </submittedName>
</protein>
<dbReference type="EMBL" id="CP059693">
    <property type="protein sequence ID" value="WDE13974.1"/>
    <property type="molecule type" value="Genomic_DNA"/>
</dbReference>
<reference evidence="1 2" key="1">
    <citation type="journal article" date="2022" name="Mar. Drugs">
        <title>Bioassay-Guided Fractionation Leads to the Detection of Cholic Acid Generated by the Rare Thalassomonas sp.</title>
        <authorList>
            <person name="Pheiffer F."/>
            <person name="Schneider Y.K."/>
            <person name="Hansen E.H."/>
            <person name="Andersen J.H."/>
            <person name="Isaksson J."/>
            <person name="Busche T."/>
            <person name="R C."/>
            <person name="Kalinowski J."/>
            <person name="Zyl L.V."/>
            <person name="Trindade M."/>
        </authorList>
    </citation>
    <scope>NUCLEOTIDE SEQUENCE [LARGE SCALE GENOMIC DNA]</scope>
    <source>
        <strain evidence="1 2">A5K-61T</strain>
    </source>
</reference>
<accession>A0ABY7VL59</accession>
<organism evidence="1 2">
    <name type="scientific">Thalassomonas haliotis</name>
    <dbReference type="NCBI Taxonomy" id="485448"/>
    <lineage>
        <taxon>Bacteria</taxon>
        <taxon>Pseudomonadati</taxon>
        <taxon>Pseudomonadota</taxon>
        <taxon>Gammaproteobacteria</taxon>
        <taxon>Alteromonadales</taxon>
        <taxon>Colwelliaceae</taxon>
        <taxon>Thalassomonas</taxon>
    </lineage>
</organism>
<keyword evidence="2" id="KW-1185">Reference proteome</keyword>
<dbReference type="Proteomes" id="UP001215231">
    <property type="component" value="Chromosome"/>
</dbReference>
<proteinExistence type="predicted"/>
<dbReference type="SUPFAM" id="SSF53686">
    <property type="entry name" value="Tryptophan synthase beta subunit-like PLP-dependent enzymes"/>
    <property type="match status" value="1"/>
</dbReference>
<evidence type="ECO:0000313" key="2">
    <source>
        <dbReference type="Proteomes" id="UP001215231"/>
    </source>
</evidence>
<sequence>MSRDNWQVQPKIIIVEPRLAPCLQQSIRQREVCTVSEGVSNMGPLDCKSPSLLAFDILRRQADSFVTVSGQEANTQETPG</sequence>